<dbReference type="InterPro" id="IPR036505">
    <property type="entry name" value="Amidase/PGRP_sf"/>
</dbReference>
<dbReference type="CDD" id="cd12797">
    <property type="entry name" value="M23_peptidase"/>
    <property type="match status" value="1"/>
</dbReference>
<dbReference type="GO" id="GO:0008745">
    <property type="term" value="F:N-acetylmuramoyl-L-alanine amidase activity"/>
    <property type="evidence" value="ECO:0007669"/>
    <property type="project" value="InterPro"/>
</dbReference>
<evidence type="ECO:0000259" key="2">
    <source>
        <dbReference type="Pfam" id="PF01551"/>
    </source>
</evidence>
<protein>
    <submittedName>
        <fullName evidence="3">N-acetylmuramoyl-L-alanine amidase</fullName>
    </submittedName>
</protein>
<accession>A0A2W5D977</accession>
<name>A0A2W5D977_9CORY</name>
<dbReference type="Gene3D" id="2.70.70.10">
    <property type="entry name" value="Glucose Permease (Domain IIA)"/>
    <property type="match status" value="1"/>
</dbReference>
<proteinExistence type="predicted"/>
<dbReference type="PANTHER" id="PTHR21666:SF270">
    <property type="entry name" value="MUREIN HYDROLASE ACTIVATOR ENVC"/>
    <property type="match status" value="1"/>
</dbReference>
<evidence type="ECO:0000313" key="4">
    <source>
        <dbReference type="Proteomes" id="UP000249451"/>
    </source>
</evidence>
<comment type="caution">
    <text evidence="3">The sequence shown here is derived from an EMBL/GenBank/DDBJ whole genome shotgun (WGS) entry which is preliminary data.</text>
</comment>
<dbReference type="Proteomes" id="UP000249451">
    <property type="component" value="Unassembled WGS sequence"/>
</dbReference>
<dbReference type="InterPro" id="IPR016047">
    <property type="entry name" value="M23ase_b-sheet_dom"/>
</dbReference>
<evidence type="ECO:0000259" key="1">
    <source>
        <dbReference type="Pfam" id="PF01510"/>
    </source>
</evidence>
<reference evidence="3 4" key="1">
    <citation type="submission" date="2017-11" db="EMBL/GenBank/DDBJ databases">
        <title>Infants hospitalized years apart are colonized by the same room-sourced microbial strains.</title>
        <authorList>
            <person name="Brooks B."/>
            <person name="Olm M.R."/>
            <person name="Firek B.A."/>
            <person name="Baker R."/>
            <person name="Thomas B.C."/>
            <person name="Morowitz M.J."/>
            <person name="Banfield J.F."/>
        </authorList>
    </citation>
    <scope>NUCLEOTIDE SEQUENCE [LARGE SCALE GENOMIC DNA]</scope>
    <source>
        <strain evidence="3">S2_012_000_R3_87</strain>
    </source>
</reference>
<organism evidence="3 4">
    <name type="scientific">Corynebacterium urealyticum</name>
    <dbReference type="NCBI Taxonomy" id="43771"/>
    <lineage>
        <taxon>Bacteria</taxon>
        <taxon>Bacillati</taxon>
        <taxon>Actinomycetota</taxon>
        <taxon>Actinomycetes</taxon>
        <taxon>Mycobacteriales</taxon>
        <taxon>Corynebacteriaceae</taxon>
        <taxon>Corynebacterium</taxon>
    </lineage>
</organism>
<feature type="domain" description="N-acetylmuramoyl-L-alanine amidase" evidence="1">
    <location>
        <begin position="173"/>
        <end position="312"/>
    </location>
</feature>
<dbReference type="AlphaFoldDB" id="A0A2W5D977"/>
<gene>
    <name evidence="3" type="ORF">DI609_00795</name>
</gene>
<dbReference type="Gene3D" id="3.40.80.10">
    <property type="entry name" value="Peptidoglycan recognition protein-like"/>
    <property type="match status" value="1"/>
</dbReference>
<dbReference type="GO" id="GO:0004222">
    <property type="term" value="F:metalloendopeptidase activity"/>
    <property type="evidence" value="ECO:0007669"/>
    <property type="project" value="TreeGrafter"/>
</dbReference>
<dbReference type="EMBL" id="QFNY01000009">
    <property type="protein sequence ID" value="PZP03562.1"/>
    <property type="molecule type" value="Genomic_DNA"/>
</dbReference>
<sequence length="423" mass="46793">MVTMPVPKGFKVTSPFGPRWGTIHWGTDYGCGDNAGKPVYAVKDGTVTRAGAARGFGRWVTIDHPASNGGGETVYGHIIPEVSPGQKVREGQRIARIDGNKATNGGVVPHLHFEWHRYSWTQPGPNRLDPEVMLKGAKWVGDTPAPVRAATAVAANVLDWTQRFAFGRPRPTHQIKNIIIHVTVNAPGTPAENVANYQINSQSGSYHELTDTTIKHLIENTDDWLTWSTGNYGNDIGLHRSFVMWGTETRAQWLKYDAMLREAAKRDAEWCRKYNIPPVKLTAADLRAGKRGFAGHLETGQAWGGTDHVDPGTGFPWDVYLGYVREYINGTDKKEEGDMLTKKFFTDFIKGFIGPVISDVKDIRQQITGGRDAGEYPGWSVSQLVKNYQAKPGDNGTLPEMLAVALTEIQELRADVNEIKEAR</sequence>
<dbReference type="Pfam" id="PF01551">
    <property type="entry name" value="Peptidase_M23"/>
    <property type="match status" value="1"/>
</dbReference>
<dbReference type="PANTHER" id="PTHR21666">
    <property type="entry name" value="PEPTIDASE-RELATED"/>
    <property type="match status" value="1"/>
</dbReference>
<dbReference type="SUPFAM" id="SSF55846">
    <property type="entry name" value="N-acetylmuramoyl-L-alanine amidase-like"/>
    <property type="match status" value="1"/>
</dbReference>
<dbReference type="Pfam" id="PF01510">
    <property type="entry name" value="Amidase_2"/>
    <property type="match status" value="1"/>
</dbReference>
<dbReference type="InterPro" id="IPR050570">
    <property type="entry name" value="Cell_wall_metabolism_enzyme"/>
</dbReference>
<dbReference type="GO" id="GO:0009253">
    <property type="term" value="P:peptidoglycan catabolic process"/>
    <property type="evidence" value="ECO:0007669"/>
    <property type="project" value="InterPro"/>
</dbReference>
<dbReference type="SUPFAM" id="SSF51261">
    <property type="entry name" value="Duplicated hybrid motif"/>
    <property type="match status" value="1"/>
</dbReference>
<dbReference type="InterPro" id="IPR011055">
    <property type="entry name" value="Dup_hybrid_motif"/>
</dbReference>
<feature type="domain" description="M23ase beta-sheet core" evidence="2">
    <location>
        <begin position="23"/>
        <end position="118"/>
    </location>
</feature>
<dbReference type="InterPro" id="IPR002502">
    <property type="entry name" value="Amidase_domain"/>
</dbReference>
<evidence type="ECO:0000313" key="3">
    <source>
        <dbReference type="EMBL" id="PZP03562.1"/>
    </source>
</evidence>